<keyword evidence="1" id="KW-0175">Coiled coil</keyword>
<sequence>MSSTDTASDDATTETAADGDEPADRLELAARAELLERENRRLRDEYARARQSQYRRTAAGLALIGICAVPLALLVPSARDVLFALAGVGLFGGVLTYYLTPGSFVAAEVGERIYAAMAANEAAVADELGLGADRVYVPTDDPSGTRLYVPQHATGDVPDDLEGPILTAPESRGLALEPTGRPLFEAFEDALADDLATAPEPLAAQLADGLVEQFELAGGAEPDVDAAADRATVAVTDSAFGDVDRFDHPIASFLAVGFAGGLEEPVRLQVAAGDDRSDWLITCRWDDEESTSTGGE</sequence>
<keyword evidence="3" id="KW-1133">Transmembrane helix</keyword>
<evidence type="ECO:0000256" key="2">
    <source>
        <dbReference type="SAM" id="MobiDB-lite"/>
    </source>
</evidence>
<dbReference type="GeneID" id="84216119"/>
<dbReference type="AlphaFoldDB" id="A0AAF0SYV3"/>
<evidence type="ECO:0000313" key="5">
    <source>
        <dbReference type="EMBL" id="WMT07501.1"/>
    </source>
</evidence>
<accession>A0AAF0SYV3</accession>
<keyword evidence="3" id="KW-0472">Membrane</keyword>
<dbReference type="GeneID" id="39864596"/>
<evidence type="ECO:0000256" key="3">
    <source>
        <dbReference type="SAM" id="Phobius"/>
    </source>
</evidence>
<reference evidence="5 7" key="1">
    <citation type="submission" date="2022-07" db="EMBL/GenBank/DDBJ databases">
        <title>Two temperate virus in Haloterrigena jeotgali A29.</title>
        <authorList>
            <person name="Deng X."/>
        </authorList>
    </citation>
    <scope>NUCLEOTIDE SEQUENCE [LARGE SCALE GENOMIC DNA]</scope>
    <source>
        <strain evidence="5 7">A29</strain>
    </source>
</reference>
<evidence type="ECO:0000313" key="6">
    <source>
        <dbReference type="EMBL" id="WMT08133.1"/>
    </source>
</evidence>
<feature type="transmembrane region" description="Helical" evidence="3">
    <location>
        <begin position="58"/>
        <end position="75"/>
    </location>
</feature>
<dbReference type="EMBL" id="CP101873">
    <property type="protein sequence ID" value="WMT08133.1"/>
    <property type="molecule type" value="Genomic_DNA"/>
</dbReference>
<feature type="domain" description="DUF7982" evidence="4">
    <location>
        <begin position="26"/>
        <end position="285"/>
    </location>
</feature>
<gene>
    <name evidence="6" type="ORF">NP511_00510</name>
    <name evidence="5" type="ORF">NP511_19225</name>
</gene>
<feature type="compositionally biased region" description="Acidic residues" evidence="2">
    <location>
        <begin position="7"/>
        <end position="21"/>
    </location>
</feature>
<dbReference type="Pfam" id="PF25939">
    <property type="entry name" value="DUF7982"/>
    <property type="match status" value="1"/>
</dbReference>
<protein>
    <recommendedName>
        <fullName evidence="4">DUF7982 domain-containing protein</fullName>
    </recommendedName>
</protein>
<dbReference type="Proteomes" id="UP001224926">
    <property type="component" value="Chromosome"/>
</dbReference>
<keyword evidence="3" id="KW-0812">Transmembrane</keyword>
<proteinExistence type="predicted"/>
<name>A0AAF0SYV3_9EURY</name>
<organism evidence="5 7">
    <name type="scientific">Natrinema thermotolerans</name>
    <dbReference type="NCBI Taxonomy" id="121872"/>
    <lineage>
        <taxon>Archaea</taxon>
        <taxon>Methanobacteriati</taxon>
        <taxon>Methanobacteriota</taxon>
        <taxon>Stenosarchaea group</taxon>
        <taxon>Halobacteria</taxon>
        <taxon>Halobacteriales</taxon>
        <taxon>Natrialbaceae</taxon>
        <taxon>Natrinema</taxon>
    </lineage>
</organism>
<feature type="region of interest" description="Disordered" evidence="2">
    <location>
        <begin position="1"/>
        <end position="24"/>
    </location>
</feature>
<feature type="transmembrane region" description="Helical" evidence="3">
    <location>
        <begin position="81"/>
        <end position="99"/>
    </location>
</feature>
<evidence type="ECO:0000259" key="4">
    <source>
        <dbReference type="Pfam" id="PF25939"/>
    </source>
</evidence>
<dbReference type="RefSeq" id="WP_049966716.1">
    <property type="nucleotide sequence ID" value="NZ_CP101873.1"/>
</dbReference>
<dbReference type="EMBL" id="CP101873">
    <property type="protein sequence ID" value="WMT07501.1"/>
    <property type="molecule type" value="Genomic_DNA"/>
</dbReference>
<evidence type="ECO:0000256" key="1">
    <source>
        <dbReference type="SAM" id="Coils"/>
    </source>
</evidence>
<keyword evidence="7" id="KW-1185">Reference proteome</keyword>
<evidence type="ECO:0000313" key="7">
    <source>
        <dbReference type="Proteomes" id="UP001224926"/>
    </source>
</evidence>
<feature type="coiled-coil region" evidence="1">
    <location>
        <begin position="25"/>
        <end position="52"/>
    </location>
</feature>
<dbReference type="InterPro" id="IPR058288">
    <property type="entry name" value="DUF7982"/>
</dbReference>